<dbReference type="Pfam" id="PF00069">
    <property type="entry name" value="Pkinase"/>
    <property type="match status" value="2"/>
</dbReference>
<dbReference type="GO" id="GO:0004672">
    <property type="term" value="F:protein kinase activity"/>
    <property type="evidence" value="ECO:0007669"/>
    <property type="project" value="InterPro"/>
</dbReference>
<dbReference type="PROSITE" id="PS50011">
    <property type="entry name" value="PROTEIN_KINASE_DOM"/>
    <property type="match status" value="1"/>
</dbReference>
<dbReference type="PANTHER" id="PTHR27001:SF931">
    <property type="entry name" value="OS11G0664100 PROTEIN"/>
    <property type="match status" value="1"/>
</dbReference>
<dbReference type="InterPro" id="IPR017441">
    <property type="entry name" value="Protein_kinase_ATP_BS"/>
</dbReference>
<dbReference type="GO" id="GO:0005524">
    <property type="term" value="F:ATP binding"/>
    <property type="evidence" value="ECO:0007669"/>
    <property type="project" value="UniProtKB-UniRule"/>
</dbReference>
<proteinExistence type="predicted"/>
<evidence type="ECO:0000256" key="1">
    <source>
        <dbReference type="ARBA" id="ARBA00022741"/>
    </source>
</evidence>
<evidence type="ECO:0000313" key="5">
    <source>
        <dbReference type="EMBL" id="VVC97701.1"/>
    </source>
</evidence>
<evidence type="ECO:0000256" key="2">
    <source>
        <dbReference type="ARBA" id="ARBA00022840"/>
    </source>
</evidence>
<dbReference type="PROSITE" id="PS00107">
    <property type="entry name" value="PROTEIN_KINASE_ATP"/>
    <property type="match status" value="1"/>
</dbReference>
<evidence type="ECO:0000256" key="3">
    <source>
        <dbReference type="PROSITE-ProRule" id="PRU10141"/>
    </source>
</evidence>
<sequence>MNKNIELRKLPAGVLCNVINILETNNDWKKFMANVPKDLLSSDFEPKYNNEHIRIIEEYAKETNQKCTEILFDEWGTSGKVRPTLQHVKEIALKTQIYRAADEIAIMLQEPLPQRPKDGPAAPITTNITEMLNDSIEQRYNTNMEQLCDGPTLQMKSASDLIEFSKLAYSTGKPISSEQVSIGNKTTVQMKSESDLIEFSKSALQTELSNVQKHSMNIPNLSVMISEDQDITLSSKTISTTNTISSVNYPDTYQQSFPNINISDRIDSVILQDEKLIHFDYRELQTITNNFSENLTQGPNGPVGRIGSGGFGDVFVGCHSKYGTLAVKKIHDQLTIHRKPDIAIKVFNAEVKFLSHFRHKNILPILGFSKDGPIPCIVSEYIDGGSLQEKIAAKVLSEKQRIEIMIGTAEGLKYLHTNKTSLQVPSELQSMEITLDLDSENSCKNFVHGDVKSANILLTSENIPKLCDFGLAKQYDSTAITTYPMGTSAYMAPEGLRGTITQKIDIFSFGIVLLELLTGLKPIIIMNGDKLNINDYVEENYNNDINSIVDPVIPSWIRAKDIFNLAQMCLQRNRKDRPTMDKVYDTLVSLKL</sequence>
<gene>
    <name evidence="5" type="ORF">LSINAPIS_LOCUS8927</name>
</gene>
<dbReference type="InterPro" id="IPR008271">
    <property type="entry name" value="Ser/Thr_kinase_AS"/>
</dbReference>
<dbReference type="InterPro" id="IPR011009">
    <property type="entry name" value="Kinase-like_dom_sf"/>
</dbReference>
<protein>
    <recommendedName>
        <fullName evidence="4">Protein kinase domain-containing protein</fullName>
    </recommendedName>
</protein>
<dbReference type="InterPro" id="IPR011029">
    <property type="entry name" value="DEATH-like_dom_sf"/>
</dbReference>
<feature type="domain" description="Protein kinase" evidence="4">
    <location>
        <begin position="300"/>
        <end position="590"/>
    </location>
</feature>
<dbReference type="PROSITE" id="PS00108">
    <property type="entry name" value="PROTEIN_KINASE_ST"/>
    <property type="match status" value="1"/>
</dbReference>
<feature type="binding site" evidence="3">
    <location>
        <position position="329"/>
    </location>
    <ligand>
        <name>ATP</name>
        <dbReference type="ChEBI" id="CHEBI:30616"/>
    </ligand>
</feature>
<dbReference type="GO" id="GO:0005886">
    <property type="term" value="C:plasma membrane"/>
    <property type="evidence" value="ECO:0007669"/>
    <property type="project" value="TreeGrafter"/>
</dbReference>
<dbReference type="EMBL" id="FZQP02003289">
    <property type="protein sequence ID" value="VVC97701.1"/>
    <property type="molecule type" value="Genomic_DNA"/>
</dbReference>
<dbReference type="Gene3D" id="3.30.200.20">
    <property type="entry name" value="Phosphorylase Kinase, domain 1"/>
    <property type="match status" value="1"/>
</dbReference>
<accession>A0A5E4QJ33</accession>
<keyword evidence="1 3" id="KW-0547">Nucleotide-binding</keyword>
<keyword evidence="6" id="KW-1185">Reference proteome</keyword>
<dbReference type="SUPFAM" id="SSF56112">
    <property type="entry name" value="Protein kinase-like (PK-like)"/>
    <property type="match status" value="1"/>
</dbReference>
<dbReference type="CDD" id="cd08308">
    <property type="entry name" value="Death_Tube"/>
    <property type="match status" value="1"/>
</dbReference>
<dbReference type="Gene3D" id="1.10.533.10">
    <property type="entry name" value="Death Domain, Fas"/>
    <property type="match status" value="1"/>
</dbReference>
<evidence type="ECO:0000259" key="4">
    <source>
        <dbReference type="PROSITE" id="PS50011"/>
    </source>
</evidence>
<evidence type="ECO:0000313" key="6">
    <source>
        <dbReference type="Proteomes" id="UP000324832"/>
    </source>
</evidence>
<name>A0A5E4QJ33_9NEOP</name>
<dbReference type="AlphaFoldDB" id="A0A5E4QJ33"/>
<dbReference type="InterPro" id="IPR029397">
    <property type="entry name" value="Tube_Death"/>
</dbReference>
<dbReference type="PANTHER" id="PTHR27001">
    <property type="entry name" value="OS01G0253100 PROTEIN"/>
    <property type="match status" value="1"/>
</dbReference>
<dbReference type="SUPFAM" id="SSF47986">
    <property type="entry name" value="DEATH domain"/>
    <property type="match status" value="1"/>
</dbReference>
<organism evidence="5 6">
    <name type="scientific">Leptidea sinapis</name>
    <dbReference type="NCBI Taxonomy" id="189913"/>
    <lineage>
        <taxon>Eukaryota</taxon>
        <taxon>Metazoa</taxon>
        <taxon>Ecdysozoa</taxon>
        <taxon>Arthropoda</taxon>
        <taxon>Hexapoda</taxon>
        <taxon>Insecta</taxon>
        <taxon>Pterygota</taxon>
        <taxon>Neoptera</taxon>
        <taxon>Endopterygota</taxon>
        <taxon>Lepidoptera</taxon>
        <taxon>Glossata</taxon>
        <taxon>Ditrysia</taxon>
        <taxon>Papilionoidea</taxon>
        <taxon>Pieridae</taxon>
        <taxon>Dismorphiinae</taxon>
        <taxon>Leptidea</taxon>
    </lineage>
</organism>
<reference evidence="5 6" key="1">
    <citation type="submission" date="2017-07" db="EMBL/GenBank/DDBJ databases">
        <authorList>
            <person name="Talla V."/>
            <person name="Backstrom N."/>
        </authorList>
    </citation>
    <scope>NUCLEOTIDE SEQUENCE [LARGE SCALE GENOMIC DNA]</scope>
</reference>
<dbReference type="Pfam" id="PF14786">
    <property type="entry name" value="Death_2"/>
    <property type="match status" value="1"/>
</dbReference>
<dbReference type="InterPro" id="IPR000719">
    <property type="entry name" value="Prot_kinase_dom"/>
</dbReference>
<dbReference type="Gene3D" id="1.10.510.10">
    <property type="entry name" value="Transferase(Phosphotransferase) domain 1"/>
    <property type="match status" value="1"/>
</dbReference>
<dbReference type="SMART" id="SM00220">
    <property type="entry name" value="S_TKc"/>
    <property type="match status" value="1"/>
</dbReference>
<dbReference type="Proteomes" id="UP000324832">
    <property type="component" value="Unassembled WGS sequence"/>
</dbReference>
<keyword evidence="2 3" id="KW-0067">ATP-binding</keyword>